<dbReference type="EMBL" id="JACHOR010000001">
    <property type="protein sequence ID" value="MBB5745330.1"/>
    <property type="molecule type" value="Genomic_DNA"/>
</dbReference>
<protein>
    <recommendedName>
        <fullName evidence="4">General secretion pathway protein GspM</fullName>
    </recommendedName>
</protein>
<proteinExistence type="predicted"/>
<keyword evidence="1" id="KW-0812">Transmembrane</keyword>
<evidence type="ECO:0000313" key="3">
    <source>
        <dbReference type="Proteomes" id="UP000545037"/>
    </source>
</evidence>
<keyword evidence="3" id="KW-1185">Reference proteome</keyword>
<keyword evidence="1" id="KW-1133">Transmembrane helix</keyword>
<keyword evidence="1" id="KW-0472">Membrane</keyword>
<feature type="transmembrane region" description="Helical" evidence="1">
    <location>
        <begin position="32"/>
        <end position="50"/>
    </location>
</feature>
<comment type="caution">
    <text evidence="2">The sequence shown here is derived from an EMBL/GenBank/DDBJ whole genome shotgun (WGS) entry which is preliminary data.</text>
</comment>
<evidence type="ECO:0000256" key="1">
    <source>
        <dbReference type="SAM" id="Phobius"/>
    </source>
</evidence>
<name>A0A7W9FDL0_9CAUL</name>
<reference evidence="2 3" key="1">
    <citation type="submission" date="2020-08" db="EMBL/GenBank/DDBJ databases">
        <title>Genomic Encyclopedia of Type Strains, Phase IV (KMG-IV): sequencing the most valuable type-strain genomes for metagenomic binning, comparative biology and taxonomic classification.</title>
        <authorList>
            <person name="Goeker M."/>
        </authorList>
    </citation>
    <scope>NUCLEOTIDE SEQUENCE [LARGE SCALE GENOMIC DNA]</scope>
    <source>
        <strain evidence="2 3">DSM 4737</strain>
    </source>
</reference>
<gene>
    <name evidence="2" type="ORF">GGR13_000902</name>
</gene>
<dbReference type="RefSeq" id="WP_183212222.1">
    <property type="nucleotide sequence ID" value="NZ_JACHOR010000001.1"/>
</dbReference>
<sequence length="213" mass="23060">MQARWIAFLASARAQAGVLRARLDRTTRRERLLLGGLALAAFLYAPVATLDWRTQQEEAFIEATTDRASARLALASARRVAADPTGQAAFDDMNSWGFEASNIEVARVRIEQRLVETAAAANLANARVTTDEEAETEGPLQWLGAQVQADLSWSGVFGVMDAVAGWPEGFRVTSFAYRLPPPPLNPDMPVSAPGSVTIEMAFPVEISEPEVSS</sequence>
<dbReference type="AlphaFoldDB" id="A0A7W9FDL0"/>
<accession>A0A7W9FDL0</accession>
<evidence type="ECO:0000313" key="2">
    <source>
        <dbReference type="EMBL" id="MBB5745330.1"/>
    </source>
</evidence>
<organism evidence="2 3">
    <name type="scientific">Brevundimonas variabilis</name>
    <dbReference type="NCBI Taxonomy" id="74312"/>
    <lineage>
        <taxon>Bacteria</taxon>
        <taxon>Pseudomonadati</taxon>
        <taxon>Pseudomonadota</taxon>
        <taxon>Alphaproteobacteria</taxon>
        <taxon>Caulobacterales</taxon>
        <taxon>Caulobacteraceae</taxon>
        <taxon>Brevundimonas</taxon>
    </lineage>
</organism>
<evidence type="ECO:0008006" key="4">
    <source>
        <dbReference type="Google" id="ProtNLM"/>
    </source>
</evidence>
<dbReference type="Proteomes" id="UP000545037">
    <property type="component" value="Unassembled WGS sequence"/>
</dbReference>